<proteinExistence type="predicted"/>
<dbReference type="InterPro" id="IPR011008">
    <property type="entry name" value="Dimeric_a/b-barrel"/>
</dbReference>
<dbReference type="Pfam" id="PF05336">
    <property type="entry name" value="rhaM"/>
    <property type="match status" value="1"/>
</dbReference>
<gene>
    <name evidence="1" type="ORF">UFOPK3287_00205</name>
</gene>
<dbReference type="GO" id="GO:0019301">
    <property type="term" value="P:rhamnose catabolic process"/>
    <property type="evidence" value="ECO:0007669"/>
    <property type="project" value="TreeGrafter"/>
</dbReference>
<name>A0A6J7BSF2_9ZZZZ</name>
<dbReference type="PANTHER" id="PTHR34389">
    <property type="entry name" value="L-RHAMNOSE MUTAROTASE"/>
    <property type="match status" value="1"/>
</dbReference>
<organism evidence="1">
    <name type="scientific">freshwater metagenome</name>
    <dbReference type="NCBI Taxonomy" id="449393"/>
    <lineage>
        <taxon>unclassified sequences</taxon>
        <taxon>metagenomes</taxon>
        <taxon>ecological metagenomes</taxon>
    </lineage>
</organism>
<sequence length="109" mass="12064">MERLCFIINIYEGAEKEYDQRHDDIWPDMAQACADAGFSNYSIFRVGTQVIGYAECIPDIASVFAKMSTFEVEGRWNDSLSNVIKGASGGESGVTLVPEVWHLKAVAKP</sequence>
<accession>A0A6J7BSF2</accession>
<reference evidence="1" key="1">
    <citation type="submission" date="2020-05" db="EMBL/GenBank/DDBJ databases">
        <authorList>
            <person name="Chiriac C."/>
            <person name="Salcher M."/>
            <person name="Ghai R."/>
            <person name="Kavagutti S V."/>
        </authorList>
    </citation>
    <scope>NUCLEOTIDE SEQUENCE</scope>
</reference>
<dbReference type="PANTHER" id="PTHR34389:SF2">
    <property type="entry name" value="L-RHAMNOSE MUTAROTASE"/>
    <property type="match status" value="1"/>
</dbReference>
<dbReference type="Gene3D" id="3.30.70.100">
    <property type="match status" value="1"/>
</dbReference>
<dbReference type="GO" id="GO:0016857">
    <property type="term" value="F:racemase and epimerase activity, acting on carbohydrates and derivatives"/>
    <property type="evidence" value="ECO:0007669"/>
    <property type="project" value="InterPro"/>
</dbReference>
<dbReference type="EMBL" id="CAFBJH010000007">
    <property type="protein sequence ID" value="CAB4847894.1"/>
    <property type="molecule type" value="Genomic_DNA"/>
</dbReference>
<dbReference type="InterPro" id="IPR008000">
    <property type="entry name" value="Rham/fucose_mutarotase"/>
</dbReference>
<dbReference type="SUPFAM" id="SSF54909">
    <property type="entry name" value="Dimeric alpha+beta barrel"/>
    <property type="match status" value="1"/>
</dbReference>
<protein>
    <submittedName>
        <fullName evidence="1">Unannotated protein</fullName>
    </submittedName>
</protein>
<dbReference type="AlphaFoldDB" id="A0A6J7BSF2"/>
<evidence type="ECO:0000313" key="1">
    <source>
        <dbReference type="EMBL" id="CAB4847894.1"/>
    </source>
</evidence>